<feature type="signal peptide" evidence="6">
    <location>
        <begin position="1"/>
        <end position="30"/>
    </location>
</feature>
<gene>
    <name evidence="7" type="ORF">RJ639_003874</name>
</gene>
<dbReference type="AlphaFoldDB" id="A0AA88W4N9"/>
<dbReference type="GO" id="GO:0016671">
    <property type="term" value="F:oxidoreductase activity, acting on a sulfur group of donors, disulfide as acceptor"/>
    <property type="evidence" value="ECO:0007669"/>
    <property type="project" value="InterPro"/>
</dbReference>
<dbReference type="InterPro" id="IPR004911">
    <property type="entry name" value="Interferon-induced_GILT"/>
</dbReference>
<comment type="subcellular location">
    <subcellularLocation>
        <location evidence="1">Secreted</location>
    </subcellularLocation>
</comment>
<dbReference type="Proteomes" id="UP001188597">
    <property type="component" value="Unassembled WGS sequence"/>
</dbReference>
<sequence length="402" mass="44549">NSSNMEARRKLRLLTLVSSLLLVLIIASSANPSSSSSLRASGGSSRGGEKVTLALYYETLCPYCSNCIVNYLPKIFDGELIDIVDLKLVPYGNAKIGNNYSITCQGHSVPPFRTSEVQIWRNRTKAFSILSNQQSRRRILETLNSLSLMVSSFTPAAAAAAAAALLTDSSEKVSVGLYYESLCPYSANFIVNYLVKIFYNGLIDYLDLSLVPWGNAKLIDNTTFQCQHGPAECLLNTIEACAIGVWPDVNEHFPFIYCVETLVYEQKHPEWETCFEKLNLDPTPVTECYSSGYGNELELKYAAETNALQPRHTYVPWVVVNGEPLYDDYENFVSYVCKAYTGTKVPEACGDLSHSSVRKESSNSIHAVCYSEDSEETTKSTLSRIRSAVASWVHQVNTIASM</sequence>
<dbReference type="PANTHER" id="PTHR13234:SF8">
    <property type="entry name" value="GAMMA-INTERFERON-INDUCIBLE LYSOSOMAL THIOL REDUCTASE"/>
    <property type="match status" value="1"/>
</dbReference>
<evidence type="ECO:0000313" key="8">
    <source>
        <dbReference type="Proteomes" id="UP001188597"/>
    </source>
</evidence>
<keyword evidence="3" id="KW-0964">Secreted</keyword>
<evidence type="ECO:0000256" key="4">
    <source>
        <dbReference type="ARBA" id="ARBA00022729"/>
    </source>
</evidence>
<proteinExistence type="inferred from homology"/>
<feature type="non-terminal residue" evidence="7">
    <location>
        <position position="1"/>
    </location>
</feature>
<accession>A0AA88W4N9</accession>
<keyword evidence="5" id="KW-0325">Glycoprotein</keyword>
<comment type="caution">
    <text evidence="7">The sequence shown here is derived from an EMBL/GenBank/DDBJ whole genome shotgun (WGS) entry which is preliminary data.</text>
</comment>
<name>A0AA88W4N9_9ASTE</name>
<evidence type="ECO:0000256" key="6">
    <source>
        <dbReference type="SAM" id="SignalP"/>
    </source>
</evidence>
<dbReference type="GO" id="GO:0005576">
    <property type="term" value="C:extracellular region"/>
    <property type="evidence" value="ECO:0007669"/>
    <property type="project" value="UniProtKB-SubCell"/>
</dbReference>
<organism evidence="7 8">
    <name type="scientific">Escallonia herrerae</name>
    <dbReference type="NCBI Taxonomy" id="1293975"/>
    <lineage>
        <taxon>Eukaryota</taxon>
        <taxon>Viridiplantae</taxon>
        <taxon>Streptophyta</taxon>
        <taxon>Embryophyta</taxon>
        <taxon>Tracheophyta</taxon>
        <taxon>Spermatophyta</taxon>
        <taxon>Magnoliopsida</taxon>
        <taxon>eudicotyledons</taxon>
        <taxon>Gunneridae</taxon>
        <taxon>Pentapetalae</taxon>
        <taxon>asterids</taxon>
        <taxon>campanulids</taxon>
        <taxon>Escalloniales</taxon>
        <taxon>Escalloniaceae</taxon>
        <taxon>Escallonia</taxon>
    </lineage>
</organism>
<protein>
    <recommendedName>
        <fullName evidence="9">Gamma-interferon-inducible lysosomal thiol reductase</fullName>
    </recommendedName>
</protein>
<evidence type="ECO:0000256" key="5">
    <source>
        <dbReference type="ARBA" id="ARBA00023180"/>
    </source>
</evidence>
<dbReference type="Pfam" id="PF03227">
    <property type="entry name" value="GILT"/>
    <property type="match status" value="2"/>
</dbReference>
<dbReference type="EMBL" id="JAVXUP010000882">
    <property type="protein sequence ID" value="KAK3019343.1"/>
    <property type="molecule type" value="Genomic_DNA"/>
</dbReference>
<feature type="chain" id="PRO_5041656366" description="Gamma-interferon-inducible lysosomal thiol reductase" evidence="6">
    <location>
        <begin position="31"/>
        <end position="402"/>
    </location>
</feature>
<comment type="similarity">
    <text evidence="2">Belongs to the GILT family.</text>
</comment>
<reference evidence="7" key="1">
    <citation type="submission" date="2022-12" db="EMBL/GenBank/DDBJ databases">
        <title>Draft genome assemblies for two species of Escallonia (Escalloniales).</title>
        <authorList>
            <person name="Chanderbali A."/>
            <person name="Dervinis C."/>
            <person name="Anghel I."/>
            <person name="Soltis D."/>
            <person name="Soltis P."/>
            <person name="Zapata F."/>
        </authorList>
    </citation>
    <scope>NUCLEOTIDE SEQUENCE</scope>
    <source>
        <strain evidence="7">UCBG64.0493</strain>
        <tissue evidence="7">Leaf</tissue>
    </source>
</reference>
<evidence type="ECO:0000256" key="1">
    <source>
        <dbReference type="ARBA" id="ARBA00004613"/>
    </source>
</evidence>
<evidence type="ECO:0000313" key="7">
    <source>
        <dbReference type="EMBL" id="KAK3019343.1"/>
    </source>
</evidence>
<evidence type="ECO:0000256" key="2">
    <source>
        <dbReference type="ARBA" id="ARBA00005679"/>
    </source>
</evidence>
<keyword evidence="8" id="KW-1185">Reference proteome</keyword>
<evidence type="ECO:0000256" key="3">
    <source>
        <dbReference type="ARBA" id="ARBA00022525"/>
    </source>
</evidence>
<dbReference type="PANTHER" id="PTHR13234">
    <property type="entry name" value="GAMMA-INTERFERON INDUCIBLE LYSOSOMAL THIOL REDUCTASE GILT"/>
    <property type="match status" value="1"/>
</dbReference>
<keyword evidence="4 6" id="KW-0732">Signal</keyword>
<evidence type="ECO:0008006" key="9">
    <source>
        <dbReference type="Google" id="ProtNLM"/>
    </source>
</evidence>